<dbReference type="InterPro" id="IPR007011">
    <property type="entry name" value="LEA_SMP_dom"/>
</dbReference>
<feature type="region of interest" description="Disordered" evidence="1">
    <location>
        <begin position="1"/>
        <end position="50"/>
    </location>
</feature>
<dbReference type="Pfam" id="PF04927">
    <property type="entry name" value="SMP"/>
    <property type="match status" value="1"/>
</dbReference>
<dbReference type="EMBL" id="NMPM01000020">
    <property type="protein sequence ID" value="PAV26549.1"/>
    <property type="molecule type" value="Genomic_DNA"/>
</dbReference>
<dbReference type="InterPro" id="IPR038213">
    <property type="entry name" value="IFI6/IFI27-like_sf"/>
</dbReference>
<feature type="compositionally biased region" description="Low complexity" evidence="1">
    <location>
        <begin position="32"/>
        <end position="50"/>
    </location>
</feature>
<evidence type="ECO:0000256" key="1">
    <source>
        <dbReference type="SAM" id="MobiDB-lite"/>
    </source>
</evidence>
<feature type="domain" description="SMP" evidence="2">
    <location>
        <begin position="2"/>
        <end position="47"/>
    </location>
</feature>
<dbReference type="Proteomes" id="UP000218332">
    <property type="component" value="Unassembled WGS sequence"/>
</dbReference>
<proteinExistence type="predicted"/>
<feature type="compositionally biased region" description="Polar residues" evidence="1">
    <location>
        <begin position="8"/>
        <end position="31"/>
    </location>
</feature>
<evidence type="ECO:0000313" key="3">
    <source>
        <dbReference type="EMBL" id="PAV26549.1"/>
    </source>
</evidence>
<dbReference type="AlphaFoldDB" id="A0A2A2I490"/>
<dbReference type="Gene3D" id="6.10.110.10">
    <property type="match status" value="1"/>
</dbReference>
<name>A0A2A2I490_9GAMM</name>
<evidence type="ECO:0000259" key="2">
    <source>
        <dbReference type="Pfam" id="PF04927"/>
    </source>
</evidence>
<keyword evidence="4" id="KW-1185">Reference proteome</keyword>
<comment type="caution">
    <text evidence="3">The sequence shown here is derived from an EMBL/GenBank/DDBJ whole genome shotgun (WGS) entry which is preliminary data.</text>
</comment>
<gene>
    <name evidence="3" type="ORF">CF392_04900</name>
</gene>
<protein>
    <recommendedName>
        <fullName evidence="2">SMP domain-containing protein</fullName>
    </recommendedName>
</protein>
<dbReference type="RefSeq" id="WP_095610352.1">
    <property type="nucleotide sequence ID" value="NZ_NMPM01000020.1"/>
</dbReference>
<organism evidence="3 4">
    <name type="scientific">Tamilnaduibacter salinus</name>
    <dbReference type="NCBI Taxonomy" id="1484056"/>
    <lineage>
        <taxon>Bacteria</taxon>
        <taxon>Pseudomonadati</taxon>
        <taxon>Pseudomonadota</taxon>
        <taxon>Gammaproteobacteria</taxon>
        <taxon>Pseudomonadales</taxon>
        <taxon>Marinobacteraceae</taxon>
        <taxon>Tamilnaduibacter</taxon>
    </lineage>
</organism>
<accession>A0A2A2I490</accession>
<evidence type="ECO:0000313" key="4">
    <source>
        <dbReference type="Proteomes" id="UP000218332"/>
    </source>
</evidence>
<reference evidence="3 4" key="1">
    <citation type="submission" date="2017-07" db="EMBL/GenBank/DDBJ databases">
        <title>Tamlnaduibacter salinus (Mi-7) genome sequencing.</title>
        <authorList>
            <person name="Verma A."/>
            <person name="Krishnamurthi S."/>
        </authorList>
    </citation>
    <scope>NUCLEOTIDE SEQUENCE [LARGE SCALE GENOMIC DNA]</scope>
    <source>
        <strain evidence="3 4">Mi-7</strain>
    </source>
</reference>
<sequence>MSKKVSAKPTTKSDAARIQSATAQQNGGQVPSNSFAARAQRASARNAGKK</sequence>